<sequence>SKSQKIFFNLAITLGFVPKLYDFSFGTATFFDVWFANKASIPLNTNAVESAFSQVKNRIWAVGKRWSEPGLMNWLKVVVRKIFFPLNWNLLWTEYLHIDSNLQIHLMEIKYQWA</sequence>
<feature type="non-terminal residue" evidence="1">
    <location>
        <position position="1"/>
    </location>
</feature>
<comment type="caution">
    <text evidence="1">The sequence shown here is derived from an EMBL/GenBank/DDBJ whole genome shotgun (WGS) entry which is preliminary data.</text>
</comment>
<name>X1VMR5_9ZZZZ</name>
<evidence type="ECO:0000313" key="1">
    <source>
        <dbReference type="EMBL" id="GAJ20927.1"/>
    </source>
</evidence>
<gene>
    <name evidence="1" type="ORF">S12H4_58676</name>
</gene>
<reference evidence="1" key="1">
    <citation type="journal article" date="2014" name="Front. Microbiol.">
        <title>High frequency of phylogenetically diverse reductive dehalogenase-homologous genes in deep subseafloor sedimentary metagenomes.</title>
        <authorList>
            <person name="Kawai M."/>
            <person name="Futagami T."/>
            <person name="Toyoda A."/>
            <person name="Takaki Y."/>
            <person name="Nishi S."/>
            <person name="Hori S."/>
            <person name="Arai W."/>
            <person name="Tsubouchi T."/>
            <person name="Morono Y."/>
            <person name="Uchiyama I."/>
            <person name="Ito T."/>
            <person name="Fujiyama A."/>
            <person name="Inagaki F."/>
            <person name="Takami H."/>
        </authorList>
    </citation>
    <scope>NUCLEOTIDE SEQUENCE</scope>
    <source>
        <strain evidence="1">Expedition CK06-06</strain>
    </source>
</reference>
<dbReference type="AlphaFoldDB" id="X1VMR5"/>
<accession>X1VMR5</accession>
<dbReference type="EMBL" id="BARW01038166">
    <property type="protein sequence ID" value="GAJ20927.1"/>
    <property type="molecule type" value="Genomic_DNA"/>
</dbReference>
<protein>
    <submittedName>
        <fullName evidence="1">Uncharacterized protein</fullName>
    </submittedName>
</protein>
<organism evidence="1">
    <name type="scientific">marine sediment metagenome</name>
    <dbReference type="NCBI Taxonomy" id="412755"/>
    <lineage>
        <taxon>unclassified sequences</taxon>
        <taxon>metagenomes</taxon>
        <taxon>ecological metagenomes</taxon>
    </lineage>
</organism>
<proteinExistence type="predicted"/>